<evidence type="ECO:0000313" key="6">
    <source>
        <dbReference type="Proteomes" id="UP000014500"/>
    </source>
</evidence>
<dbReference type="PROSITE" id="PS50297">
    <property type="entry name" value="ANK_REP_REGION"/>
    <property type="match status" value="7"/>
</dbReference>
<dbReference type="PANTHER" id="PTHR24123">
    <property type="entry name" value="ANKYRIN REPEAT-CONTAINING"/>
    <property type="match status" value="1"/>
</dbReference>
<dbReference type="PROSITE" id="PS50088">
    <property type="entry name" value="ANK_REPEAT"/>
    <property type="match status" value="7"/>
</dbReference>
<evidence type="ECO:0000256" key="1">
    <source>
        <dbReference type="ARBA" id="ARBA00022737"/>
    </source>
</evidence>
<dbReference type="Pfam" id="PF07525">
    <property type="entry name" value="SOCS_box"/>
    <property type="match status" value="1"/>
</dbReference>
<dbReference type="Gene3D" id="1.10.750.20">
    <property type="entry name" value="SOCS box"/>
    <property type="match status" value="1"/>
</dbReference>
<dbReference type="HOGENOM" id="CLU_565422_0_0_1"/>
<dbReference type="CDD" id="cd03716">
    <property type="entry name" value="SOCS_ASB_like"/>
    <property type="match status" value="1"/>
</dbReference>
<evidence type="ECO:0000256" key="3">
    <source>
        <dbReference type="PROSITE-ProRule" id="PRU00023"/>
    </source>
</evidence>
<accession>T1J709</accession>
<dbReference type="SMART" id="SM00969">
    <property type="entry name" value="SOCS_box"/>
    <property type="match status" value="1"/>
</dbReference>
<dbReference type="Proteomes" id="UP000014500">
    <property type="component" value="Unassembled WGS sequence"/>
</dbReference>
<proteinExistence type="predicted"/>
<dbReference type="InterPro" id="IPR001496">
    <property type="entry name" value="SOCS_box"/>
</dbReference>
<evidence type="ECO:0000313" key="5">
    <source>
        <dbReference type="EnsemblMetazoa" id="SMAR009440-PA"/>
    </source>
</evidence>
<dbReference type="PANTHER" id="PTHR24123:SF33">
    <property type="entry name" value="PROTEIN HOS4"/>
    <property type="match status" value="1"/>
</dbReference>
<dbReference type="AlphaFoldDB" id="T1J709"/>
<dbReference type="STRING" id="126957.T1J709"/>
<dbReference type="InterPro" id="IPR036770">
    <property type="entry name" value="Ankyrin_rpt-contain_sf"/>
</dbReference>
<feature type="repeat" description="ANK" evidence="3">
    <location>
        <begin position="346"/>
        <end position="378"/>
    </location>
</feature>
<reference evidence="6" key="1">
    <citation type="submission" date="2011-05" db="EMBL/GenBank/DDBJ databases">
        <authorList>
            <person name="Richards S.R."/>
            <person name="Qu J."/>
            <person name="Jiang H."/>
            <person name="Jhangiani S.N."/>
            <person name="Agravi P."/>
            <person name="Goodspeed R."/>
            <person name="Gross S."/>
            <person name="Mandapat C."/>
            <person name="Jackson L."/>
            <person name="Mathew T."/>
            <person name="Pu L."/>
            <person name="Thornton R."/>
            <person name="Saada N."/>
            <person name="Wilczek-Boney K.B."/>
            <person name="Lee S."/>
            <person name="Kovar C."/>
            <person name="Wu Y."/>
            <person name="Scherer S.E."/>
            <person name="Worley K.C."/>
            <person name="Muzny D.M."/>
            <person name="Gibbs R."/>
        </authorList>
    </citation>
    <scope>NUCLEOTIDE SEQUENCE</scope>
    <source>
        <strain evidence="6">Brora</strain>
    </source>
</reference>
<reference evidence="5" key="2">
    <citation type="submission" date="2015-02" db="UniProtKB">
        <authorList>
            <consortium name="EnsemblMetazoa"/>
        </authorList>
    </citation>
    <scope>IDENTIFICATION</scope>
</reference>
<dbReference type="Pfam" id="PF12796">
    <property type="entry name" value="Ank_2"/>
    <property type="match status" value="3"/>
</dbReference>
<dbReference type="PROSITE" id="PS50225">
    <property type="entry name" value="SOCS"/>
    <property type="match status" value="1"/>
</dbReference>
<protein>
    <recommendedName>
        <fullName evidence="4">SOCS box domain-containing protein</fullName>
    </recommendedName>
</protein>
<dbReference type="SUPFAM" id="SSF48403">
    <property type="entry name" value="Ankyrin repeat"/>
    <property type="match status" value="1"/>
</dbReference>
<dbReference type="EMBL" id="JH431901">
    <property type="status" value="NOT_ANNOTATED_CDS"/>
    <property type="molecule type" value="Genomic_DNA"/>
</dbReference>
<dbReference type="OMA" id="SINCKSY"/>
<feature type="domain" description="SOCS box" evidence="4">
    <location>
        <begin position="434"/>
        <end position="483"/>
    </location>
</feature>
<evidence type="ECO:0000256" key="2">
    <source>
        <dbReference type="ARBA" id="ARBA00023043"/>
    </source>
</evidence>
<feature type="repeat" description="ANK" evidence="3">
    <location>
        <begin position="176"/>
        <end position="208"/>
    </location>
</feature>
<feature type="repeat" description="ANK" evidence="3">
    <location>
        <begin position="271"/>
        <end position="303"/>
    </location>
</feature>
<dbReference type="eggNOG" id="KOG4177">
    <property type="taxonomic scope" value="Eukaryota"/>
</dbReference>
<feature type="repeat" description="ANK" evidence="3">
    <location>
        <begin position="209"/>
        <end position="241"/>
    </location>
</feature>
<dbReference type="Pfam" id="PF00023">
    <property type="entry name" value="Ank"/>
    <property type="match status" value="2"/>
</dbReference>
<evidence type="ECO:0000259" key="4">
    <source>
        <dbReference type="PROSITE" id="PS50225"/>
    </source>
</evidence>
<sequence length="483" mass="53862">MPKLEEDLLKAIDEGDTIKVSECLKQGPNISDLVGSGHSILGRAAQMGRIEIIRELLQYNENTSKNKKCNVNSADCYARTALHYAAEQGKMEIVKLLLKIGSLIDVSDSDGVIPLHLAVKGGHEECVETLVQTGSQVNRKTREKLSALHIASSRGYANIVKILLKHGAKIEALDASERTPLLVAVIRGNHEVGQVLISQGAKVNIEEIHGYTPLAEAIWQNDVILVKMLLQAGAKLTKSHYLLHHCVISRKFELVNLLLRNGCLVNIRDESGNAPLHIAVSAAEFPIVELLINYGAYVNFPNLIQGTTPLHEAVNGIPDWDHVKFTNILRLLIQHNCRLDAESVTTGDTPLYRAIMADKFNIASSLIRHGADANRGHVFSCNIDNLQVAQRKGNFILVRLLVYSGFDVRNTHWLEIFPSNVPYNYSSDSIKGWLIYVKKNPLRLTDLCRKTVRQKLGNRVYPVVRTLLIPEKIKRFLLLEEID</sequence>
<feature type="repeat" description="ANK" evidence="3">
    <location>
        <begin position="143"/>
        <end position="175"/>
    </location>
</feature>
<keyword evidence="6" id="KW-1185">Reference proteome</keyword>
<keyword evidence="2 3" id="KW-0040">ANK repeat</keyword>
<dbReference type="Gene3D" id="1.25.40.20">
    <property type="entry name" value="Ankyrin repeat-containing domain"/>
    <property type="match status" value="3"/>
</dbReference>
<feature type="repeat" description="ANK" evidence="3">
    <location>
        <begin position="77"/>
        <end position="109"/>
    </location>
</feature>
<dbReference type="EnsemblMetazoa" id="SMAR009440-RA">
    <property type="protein sequence ID" value="SMAR009440-PA"/>
    <property type="gene ID" value="SMAR009440"/>
</dbReference>
<dbReference type="SMART" id="SM00248">
    <property type="entry name" value="ANK"/>
    <property type="match status" value="10"/>
</dbReference>
<dbReference type="PRINTS" id="PR01415">
    <property type="entry name" value="ANKYRIN"/>
</dbReference>
<keyword evidence="1" id="KW-0677">Repeat</keyword>
<dbReference type="PhylomeDB" id="T1J709"/>
<dbReference type="InterPro" id="IPR002110">
    <property type="entry name" value="Ankyrin_rpt"/>
</dbReference>
<name>T1J709_STRMM</name>
<feature type="repeat" description="ANK" evidence="3">
    <location>
        <begin position="110"/>
        <end position="142"/>
    </location>
</feature>
<dbReference type="InterPro" id="IPR051165">
    <property type="entry name" value="Multifunctional_ANK_Repeat"/>
</dbReference>
<organism evidence="5 6">
    <name type="scientific">Strigamia maritima</name>
    <name type="common">European centipede</name>
    <name type="synonym">Geophilus maritimus</name>
    <dbReference type="NCBI Taxonomy" id="126957"/>
    <lineage>
        <taxon>Eukaryota</taxon>
        <taxon>Metazoa</taxon>
        <taxon>Ecdysozoa</taxon>
        <taxon>Arthropoda</taxon>
        <taxon>Myriapoda</taxon>
        <taxon>Chilopoda</taxon>
        <taxon>Pleurostigmophora</taxon>
        <taxon>Geophilomorpha</taxon>
        <taxon>Linotaeniidae</taxon>
        <taxon>Strigamia</taxon>
    </lineage>
</organism>